<evidence type="ECO:0000313" key="1">
    <source>
        <dbReference type="EMBL" id="CDC75929.1"/>
    </source>
</evidence>
<accession>R6U1G1</accession>
<dbReference type="GO" id="GO:0006352">
    <property type="term" value="P:DNA-templated transcription initiation"/>
    <property type="evidence" value="ECO:0007669"/>
    <property type="project" value="InterPro"/>
</dbReference>
<dbReference type="NCBIfam" id="TIGR02937">
    <property type="entry name" value="sigma70-ECF"/>
    <property type="match status" value="1"/>
</dbReference>
<dbReference type="InterPro" id="IPR014284">
    <property type="entry name" value="RNA_pol_sigma-70_dom"/>
</dbReference>
<dbReference type="SUPFAM" id="SSF88946">
    <property type="entry name" value="Sigma2 domain of RNA polymerase sigma factors"/>
    <property type="match status" value="1"/>
</dbReference>
<evidence type="ECO:0000313" key="2">
    <source>
        <dbReference type="Proteomes" id="UP000017938"/>
    </source>
</evidence>
<dbReference type="STRING" id="1263015.BN580_02011"/>
<sequence>MDDMEIIKLFFARSDSAVGELDGKYGRLCRHIAGNILHSSEDTEECVSDTYLTAWNTIPPKEPLPLFPYIGAVLRNHAFNRYSYNHAAKRSCSCREIESEIESLSCGDDIGDSIDSGIITECINRLLRAADEVNRMLFVRRYWYCDGLSELSRRSGLSENVIKSRLKRMREKLRADLEKEGITV</sequence>
<dbReference type="EMBL" id="CBFW010000329">
    <property type="protein sequence ID" value="CDC75929.1"/>
    <property type="molecule type" value="Genomic_DNA"/>
</dbReference>
<dbReference type="Gene3D" id="1.10.1740.10">
    <property type="match status" value="1"/>
</dbReference>
<dbReference type="GO" id="GO:0003700">
    <property type="term" value="F:DNA-binding transcription factor activity"/>
    <property type="evidence" value="ECO:0007669"/>
    <property type="project" value="InterPro"/>
</dbReference>
<reference evidence="1" key="1">
    <citation type="submission" date="2012-11" db="EMBL/GenBank/DDBJ databases">
        <title>Dependencies among metagenomic species, viruses, plasmids and units of genetic variation.</title>
        <authorList>
            <person name="Nielsen H.B."/>
            <person name="Almeida M."/>
            <person name="Juncker A.S."/>
            <person name="Rasmussen S."/>
            <person name="Li J."/>
            <person name="Sunagawa S."/>
            <person name="Plichta D."/>
            <person name="Gautier L."/>
            <person name="Le Chatelier E."/>
            <person name="Peletier E."/>
            <person name="Bonde I."/>
            <person name="Nielsen T."/>
            <person name="Manichanh C."/>
            <person name="Arumugam M."/>
            <person name="Batto J."/>
            <person name="Santos M.B.Q.D."/>
            <person name="Blom N."/>
            <person name="Borruel N."/>
            <person name="Burgdorf K.S."/>
            <person name="Boumezbeur F."/>
            <person name="Casellas F."/>
            <person name="Dore J."/>
            <person name="Guarner F."/>
            <person name="Hansen T."/>
            <person name="Hildebrand F."/>
            <person name="Kaas R.S."/>
            <person name="Kennedy S."/>
            <person name="Kristiansen K."/>
            <person name="Kultima J.R."/>
            <person name="Leonard P."/>
            <person name="Levenez F."/>
            <person name="Lund O."/>
            <person name="Moumen B."/>
            <person name="Le Paslier D."/>
            <person name="Pons N."/>
            <person name="Pedersen O."/>
            <person name="Prifti E."/>
            <person name="Qin J."/>
            <person name="Raes J."/>
            <person name="Tap J."/>
            <person name="Tims S."/>
            <person name="Ussery D.W."/>
            <person name="Yamada T."/>
            <person name="MetaHit consortium"/>
            <person name="Renault P."/>
            <person name="Sicheritz-Ponten T."/>
            <person name="Bork P."/>
            <person name="Wang J."/>
            <person name="Brunak S."/>
            <person name="Ehrlich S.D."/>
        </authorList>
    </citation>
    <scope>NUCLEOTIDE SEQUENCE [LARGE SCALE GENOMIC DNA]</scope>
</reference>
<organism evidence="1 2">
    <name type="scientific">Candidatus Colimorpha enterica</name>
    <dbReference type="NCBI Taxonomy" id="3083063"/>
    <lineage>
        <taxon>Bacteria</taxon>
        <taxon>Pseudomonadati</taxon>
        <taxon>Bacteroidota</taxon>
        <taxon>Bacteroidia</taxon>
        <taxon>Bacteroidales</taxon>
        <taxon>Candidatus Colimorpha</taxon>
    </lineage>
</organism>
<protein>
    <submittedName>
        <fullName evidence="1">RNA polymerase sigma factor</fullName>
    </submittedName>
</protein>
<gene>
    <name evidence="1" type="ORF">BN580_02011</name>
</gene>
<proteinExistence type="predicted"/>
<comment type="caution">
    <text evidence="1">The sequence shown here is derived from an EMBL/GenBank/DDBJ whole genome shotgun (WGS) entry which is preliminary data.</text>
</comment>
<dbReference type="InterPro" id="IPR036388">
    <property type="entry name" value="WH-like_DNA-bd_sf"/>
</dbReference>
<dbReference type="InterPro" id="IPR013325">
    <property type="entry name" value="RNA_pol_sigma_r2"/>
</dbReference>
<dbReference type="Proteomes" id="UP000017938">
    <property type="component" value="Unassembled WGS sequence"/>
</dbReference>
<name>R6U1G1_9BACT</name>
<dbReference type="AlphaFoldDB" id="R6U1G1"/>
<dbReference type="InterPro" id="IPR013324">
    <property type="entry name" value="RNA_pol_sigma_r3/r4-like"/>
</dbReference>
<dbReference type="Gene3D" id="1.10.10.10">
    <property type="entry name" value="Winged helix-like DNA-binding domain superfamily/Winged helix DNA-binding domain"/>
    <property type="match status" value="1"/>
</dbReference>
<dbReference type="SUPFAM" id="SSF88659">
    <property type="entry name" value="Sigma3 and sigma4 domains of RNA polymerase sigma factors"/>
    <property type="match status" value="1"/>
</dbReference>